<dbReference type="RefSeq" id="XP_001026678.2">
    <property type="nucleotide sequence ID" value="XM_001026678.2"/>
</dbReference>
<feature type="region of interest" description="Disordered" evidence="1">
    <location>
        <begin position="855"/>
        <end position="903"/>
    </location>
</feature>
<proteinExistence type="predicted"/>
<feature type="compositionally biased region" description="Low complexity" evidence="1">
    <location>
        <begin position="856"/>
        <end position="888"/>
    </location>
</feature>
<dbReference type="InParanoid" id="Q24F91"/>
<accession>Q24F91</accession>
<gene>
    <name evidence="2" type="ORF">TTHERM_01310170</name>
</gene>
<organism evidence="2 3">
    <name type="scientific">Tetrahymena thermophila (strain SB210)</name>
    <dbReference type="NCBI Taxonomy" id="312017"/>
    <lineage>
        <taxon>Eukaryota</taxon>
        <taxon>Sar</taxon>
        <taxon>Alveolata</taxon>
        <taxon>Ciliophora</taxon>
        <taxon>Intramacronucleata</taxon>
        <taxon>Oligohymenophorea</taxon>
        <taxon>Hymenostomatida</taxon>
        <taxon>Tetrahymenina</taxon>
        <taxon>Tetrahymenidae</taxon>
        <taxon>Tetrahymena</taxon>
    </lineage>
</organism>
<dbReference type="AlphaFoldDB" id="Q24F91"/>
<reference evidence="3" key="1">
    <citation type="journal article" date="2006" name="PLoS Biol.">
        <title>Macronuclear genome sequence of the ciliate Tetrahymena thermophila, a model eukaryote.</title>
        <authorList>
            <person name="Eisen J.A."/>
            <person name="Coyne R.S."/>
            <person name="Wu M."/>
            <person name="Wu D."/>
            <person name="Thiagarajan M."/>
            <person name="Wortman J.R."/>
            <person name="Badger J.H."/>
            <person name="Ren Q."/>
            <person name="Amedeo P."/>
            <person name="Jones K.M."/>
            <person name="Tallon L.J."/>
            <person name="Delcher A.L."/>
            <person name="Salzberg S.L."/>
            <person name="Silva J.C."/>
            <person name="Haas B.J."/>
            <person name="Majoros W.H."/>
            <person name="Farzad M."/>
            <person name="Carlton J.M."/>
            <person name="Smith R.K. Jr."/>
            <person name="Garg J."/>
            <person name="Pearlman R.E."/>
            <person name="Karrer K.M."/>
            <person name="Sun L."/>
            <person name="Manning G."/>
            <person name="Elde N.C."/>
            <person name="Turkewitz A.P."/>
            <person name="Asai D.J."/>
            <person name="Wilkes D.E."/>
            <person name="Wang Y."/>
            <person name="Cai H."/>
            <person name="Collins K."/>
            <person name="Stewart B.A."/>
            <person name="Lee S.R."/>
            <person name="Wilamowska K."/>
            <person name="Weinberg Z."/>
            <person name="Ruzzo W.L."/>
            <person name="Wloga D."/>
            <person name="Gaertig J."/>
            <person name="Frankel J."/>
            <person name="Tsao C.-C."/>
            <person name="Gorovsky M.A."/>
            <person name="Keeling P.J."/>
            <person name="Waller R.F."/>
            <person name="Patron N.J."/>
            <person name="Cherry J.M."/>
            <person name="Stover N.A."/>
            <person name="Krieger C.J."/>
            <person name="del Toro C."/>
            <person name="Ryder H.F."/>
            <person name="Williamson S.C."/>
            <person name="Barbeau R.A."/>
            <person name="Hamilton E.P."/>
            <person name="Orias E."/>
        </authorList>
    </citation>
    <scope>NUCLEOTIDE SEQUENCE [LARGE SCALE GENOMIC DNA]</scope>
    <source>
        <strain evidence="3">SB210</strain>
    </source>
</reference>
<feature type="compositionally biased region" description="Polar residues" evidence="1">
    <location>
        <begin position="889"/>
        <end position="903"/>
    </location>
</feature>
<evidence type="ECO:0000313" key="2">
    <source>
        <dbReference type="EMBL" id="EAS06433.2"/>
    </source>
</evidence>
<evidence type="ECO:0000256" key="1">
    <source>
        <dbReference type="SAM" id="MobiDB-lite"/>
    </source>
</evidence>
<protein>
    <submittedName>
        <fullName evidence="2">Uncharacterized protein</fullName>
    </submittedName>
</protein>
<dbReference type="STRING" id="312017.Q24F91"/>
<evidence type="ECO:0000313" key="3">
    <source>
        <dbReference type="Proteomes" id="UP000009168"/>
    </source>
</evidence>
<dbReference type="EMBL" id="GG662291">
    <property type="protein sequence ID" value="EAS06433.2"/>
    <property type="molecule type" value="Genomic_DNA"/>
</dbReference>
<dbReference type="Proteomes" id="UP000009168">
    <property type="component" value="Unassembled WGS sequence"/>
</dbReference>
<name>Q24F91_TETTS</name>
<sequence length="903" mass="106287">MFRQAFKFGGRAFMKLANKKAIQIGTSLIGIGLYQRYNVMNEQKQNLSSNDTNAQMKNQSQQENKVKVEEDAIYLNKQTYMQNLLGNKHENYILIVHAEDNYEDTNNSIKAAKHIKKIIKQQRDDLKSNVDINVYVVSRPTLEEVKKLANRVMDFKIFEREEDPQPIEVYIKTVHSNESVYIKWRRESFYSEYKSNKFVKKLDRYLSLFDRFQNTNNIDQLQQQEKILADILQKQYIKMNEPVIIKCASLSNQQNSVAAKQQHKELKFFKKLCFMSLERKLIPLKSRFVILENKEIMRQLNLEDGQIYILRNDMVQKLENSKDISEVNDKKKKIVINDEFMYLKNERNLNGKNEKLQYFSSLLENYQGYKHSNQQLIKSIETLSKETGKAQNAQELEEMKEEAAFVNFIMPRITFLRDAKFGSIGKLFRKITFQKEKHVLSLNLQNDDKTYNNSRILTFKKLYEQYKNEFTFLLVDTDELVDLFPHMESNQPQFSVFNFFNIDKSLSKVGKYYKHLIFPFEKYFLRDSENFYEDFSTLQKQVDQILLSQGKQEYVVNQQDMIQNINSETLDHLLQNSIHPFLVQIFDDSPQSRLSQLTLNQLELNRLSQEQNSQETTYSNIKFYRMSHLNQHPFLKGRDESDQKGPLYLLVDPSTKRVYLSPIKEQFSKVISNDEAIQFLQQYKKSDKGAVKSEEKVNINKQQADQIENKTNDQFVFSQPSQVQKNNNEILMQEQIQIQLTNQASQLAQQLQNNQVLQNRIQLEQDNNQIQLKPNNPQDQNDKDVITQQAGQHLQDQNQIAINNQINQQEIQIDNDSNNIQTQQQQDQQIKSLELQQLTKAAETTQDYIQSNEFSQTNQDNQQNNSTVNQQNTNQNQNGNMNTDSNNTHESQNLNSQDGQNQQ</sequence>
<dbReference type="KEGG" id="tet:TTHERM_01310170"/>
<dbReference type="eggNOG" id="ENOG502SPET">
    <property type="taxonomic scope" value="Eukaryota"/>
</dbReference>
<dbReference type="HOGENOM" id="CLU_308708_0_0_1"/>
<dbReference type="GeneID" id="7827951"/>
<dbReference type="OrthoDB" id="10678830at2759"/>
<keyword evidence="3" id="KW-1185">Reference proteome</keyword>